<dbReference type="Gene3D" id="3.80.10.10">
    <property type="entry name" value="Ribonuclease Inhibitor"/>
    <property type="match status" value="3"/>
</dbReference>
<comment type="caution">
    <text evidence="3">The sequence shown here is derived from an EMBL/GenBank/DDBJ whole genome shotgun (WGS) entry which is preliminary data.</text>
</comment>
<dbReference type="GO" id="GO:0031146">
    <property type="term" value="P:SCF-dependent proteasomal ubiquitin-dependent protein catabolic process"/>
    <property type="evidence" value="ECO:0007669"/>
    <property type="project" value="TreeGrafter"/>
</dbReference>
<evidence type="ECO:0000313" key="3">
    <source>
        <dbReference type="EMBL" id="KAI5067561.1"/>
    </source>
</evidence>
<dbReference type="PANTHER" id="PTHR13318">
    <property type="entry name" value="PARTNER OF PAIRED, ISOFORM B-RELATED"/>
    <property type="match status" value="1"/>
</dbReference>
<name>A0A9D4UHT3_ADICA</name>
<dbReference type="OrthoDB" id="10257471at2759"/>
<organism evidence="3 4">
    <name type="scientific">Adiantum capillus-veneris</name>
    <name type="common">Maidenhair fern</name>
    <dbReference type="NCBI Taxonomy" id="13818"/>
    <lineage>
        <taxon>Eukaryota</taxon>
        <taxon>Viridiplantae</taxon>
        <taxon>Streptophyta</taxon>
        <taxon>Embryophyta</taxon>
        <taxon>Tracheophyta</taxon>
        <taxon>Polypodiopsida</taxon>
        <taxon>Polypodiidae</taxon>
        <taxon>Polypodiales</taxon>
        <taxon>Pteridineae</taxon>
        <taxon>Pteridaceae</taxon>
        <taxon>Vittarioideae</taxon>
        <taxon>Adiantum</taxon>
    </lineage>
</organism>
<proteinExistence type="predicted"/>
<protein>
    <recommendedName>
        <fullName evidence="2">F-box/LRR-repeat protein 15-like leucin rich repeat domain-containing protein</fullName>
    </recommendedName>
</protein>
<dbReference type="InterPro" id="IPR032675">
    <property type="entry name" value="LRR_dom_sf"/>
</dbReference>
<dbReference type="GO" id="GO:0019005">
    <property type="term" value="C:SCF ubiquitin ligase complex"/>
    <property type="evidence" value="ECO:0007669"/>
    <property type="project" value="TreeGrafter"/>
</dbReference>
<dbReference type="SMART" id="SM00367">
    <property type="entry name" value="LRR_CC"/>
    <property type="match status" value="6"/>
</dbReference>
<evidence type="ECO:0000259" key="2">
    <source>
        <dbReference type="Pfam" id="PF25372"/>
    </source>
</evidence>
<evidence type="ECO:0000313" key="4">
    <source>
        <dbReference type="Proteomes" id="UP000886520"/>
    </source>
</evidence>
<feature type="region of interest" description="Disordered" evidence="1">
    <location>
        <begin position="19"/>
        <end position="44"/>
    </location>
</feature>
<dbReference type="InterPro" id="IPR057207">
    <property type="entry name" value="FBXL15_LRR"/>
</dbReference>
<dbReference type="SUPFAM" id="SSF52047">
    <property type="entry name" value="RNI-like"/>
    <property type="match status" value="1"/>
</dbReference>
<feature type="compositionally biased region" description="Low complexity" evidence="1">
    <location>
        <begin position="24"/>
        <end position="41"/>
    </location>
</feature>
<accession>A0A9D4UHT3</accession>
<reference evidence="3" key="1">
    <citation type="submission" date="2021-01" db="EMBL/GenBank/DDBJ databases">
        <title>Adiantum capillus-veneris genome.</title>
        <authorList>
            <person name="Fang Y."/>
            <person name="Liao Q."/>
        </authorList>
    </citation>
    <scope>NUCLEOTIDE SEQUENCE</scope>
    <source>
        <strain evidence="3">H3</strain>
        <tissue evidence="3">Leaf</tissue>
    </source>
</reference>
<dbReference type="EMBL" id="JABFUD020000017">
    <property type="protein sequence ID" value="KAI5067561.1"/>
    <property type="molecule type" value="Genomic_DNA"/>
</dbReference>
<dbReference type="Pfam" id="PF25372">
    <property type="entry name" value="DUF7885"/>
    <property type="match status" value="1"/>
</dbReference>
<evidence type="ECO:0000256" key="1">
    <source>
        <dbReference type="SAM" id="MobiDB-lite"/>
    </source>
</evidence>
<keyword evidence="4" id="KW-1185">Reference proteome</keyword>
<feature type="region of interest" description="Disordered" evidence="1">
    <location>
        <begin position="304"/>
        <end position="350"/>
    </location>
</feature>
<sequence>MPTLRSQTASLLGKGTVVSHDTEAGPASLASPAPLGPATPTQDHEFARSAVTPVIRRSRRLNVDVASVATSELPCRRGKFEGKRKAEETCQEEVSRMAKASTVFSQGLSPVNVDFSNKLTFDRAGTTGCGGSVSCETFVRVGKAVTDVFMGSSHGDEVGSLHGNGRTSLNALDNKDDIEMDFDKLDSDQQGHGKAVSEHFLGCPLESTTPNTFVNKHDTDMQLELGEGSVKLGSESVEDGPVASLLSEETQVNQQELDSEPLPRPQVEAETHNRGRGVLSRAEASRSRFLQIARDRAFHFAHFDADGNEAPAGAPPSYPSRRSGRQPRQVGERNPQEQPQPQEVDWPGPFSTARQLVNNRAKAAAARQIADAPGSKLSVVDWKPTRVPGNHAFGRRICPSLQDLCLSVLATNVDNVVSLEGVPDLVRLRISAAFCEHRNMSSKALSLFFQGEPSEVHSVDCTQVGEDELLEMMKQICPGRLEKLHLGFCGRALSEHCLLTTIASPATSTLLKSISLRGAYRLSDQGLEALLQASPQLVHLDLSNCSFLTNASMEAVVRCVGQTIESLVLDGCPNLNAMVLVHNIVRLAKLRKLSLAEVGGVTDEVVSELCVQLGLNLKQLVLARCTSLTDAAVAAIGSCCPSLRSLNLAHLLMLTDTAVAHITDNMSKIQDLNLKRCKFSDEAIATFVTASGASLLKLSLNSVQQVAGQTITALARHSTSRAEDVWMYTGNRQISEWTQQCQLENCWIDLSHLSVQGVRTSVGWLRVAGQGHIILCYLQSCMA</sequence>
<dbReference type="Proteomes" id="UP000886520">
    <property type="component" value="Chromosome 17"/>
</dbReference>
<dbReference type="InterPro" id="IPR006553">
    <property type="entry name" value="Leu-rich_rpt_Cys-con_subtyp"/>
</dbReference>
<dbReference type="AlphaFoldDB" id="A0A9D4UHT3"/>
<feature type="region of interest" description="Disordered" evidence="1">
    <location>
        <begin position="248"/>
        <end position="282"/>
    </location>
</feature>
<dbReference type="PANTHER" id="PTHR13318:SF101">
    <property type="entry name" value="F-BOX_LRR PROTEIN"/>
    <property type="match status" value="1"/>
</dbReference>
<gene>
    <name evidence="3" type="ORF">GOP47_0018089</name>
</gene>
<feature type="domain" description="F-box/LRR-repeat protein 15-like leucin rich repeat" evidence="2">
    <location>
        <begin position="511"/>
        <end position="688"/>
    </location>
</feature>